<dbReference type="AlphaFoldDB" id="A0A0B2P555"/>
<dbReference type="InterPro" id="IPR015943">
    <property type="entry name" value="WD40/YVTN_repeat-like_dom_sf"/>
</dbReference>
<dbReference type="PANTHER" id="PTHR44411:SF1">
    <property type="entry name" value="THO COMPLEX SUBUNIT 6 HOMOLOG"/>
    <property type="match status" value="1"/>
</dbReference>
<proteinExistence type="inferred from homology"/>
<dbReference type="GO" id="GO:0000346">
    <property type="term" value="C:transcription export complex"/>
    <property type="evidence" value="ECO:0007669"/>
    <property type="project" value="TreeGrafter"/>
</dbReference>
<dbReference type="GO" id="GO:0000347">
    <property type="term" value="C:THO complex"/>
    <property type="evidence" value="ECO:0007669"/>
    <property type="project" value="TreeGrafter"/>
</dbReference>
<accession>A0A0B2P555</accession>
<evidence type="ECO:0000256" key="2">
    <source>
        <dbReference type="ARBA" id="ARBA00022574"/>
    </source>
</evidence>
<dbReference type="Proteomes" id="UP000053555">
    <property type="component" value="Unassembled WGS sequence"/>
</dbReference>
<dbReference type="InterPro" id="IPR001680">
    <property type="entry name" value="WD40_rpt"/>
</dbReference>
<dbReference type="InterPro" id="IPR036322">
    <property type="entry name" value="WD40_repeat_dom_sf"/>
</dbReference>
<organism evidence="4">
    <name type="scientific">Glycine soja</name>
    <name type="common">Wild soybean</name>
    <dbReference type="NCBI Taxonomy" id="3848"/>
    <lineage>
        <taxon>Eukaryota</taxon>
        <taxon>Viridiplantae</taxon>
        <taxon>Streptophyta</taxon>
        <taxon>Embryophyta</taxon>
        <taxon>Tracheophyta</taxon>
        <taxon>Spermatophyta</taxon>
        <taxon>Magnoliopsida</taxon>
        <taxon>eudicotyledons</taxon>
        <taxon>Gunneridae</taxon>
        <taxon>Pentapetalae</taxon>
        <taxon>rosids</taxon>
        <taxon>fabids</taxon>
        <taxon>Fabales</taxon>
        <taxon>Fabaceae</taxon>
        <taxon>Papilionoideae</taxon>
        <taxon>50 kb inversion clade</taxon>
        <taxon>NPAAA clade</taxon>
        <taxon>indigoferoid/millettioid clade</taxon>
        <taxon>Phaseoleae</taxon>
        <taxon>Glycine</taxon>
        <taxon>Glycine subgen. Soja</taxon>
    </lineage>
</organism>
<comment type="similarity">
    <text evidence="1">Belongs to the WD repeat THOC6 family.</text>
</comment>
<dbReference type="PROSITE" id="PS50082">
    <property type="entry name" value="WD_REPEATS_2"/>
    <property type="match status" value="1"/>
</dbReference>
<sequence>LEEKQVDALKEVLPSHKALCTALTIIFDESCGNHVCCYAFSWSHECFISSTSCCYRKNYLLSLMFMSFRGPWGALSPIPENNVIAVNTQVWGSVFAASGDSCAYCWDVETGKVKMVFKGHMDYLYCIVARNSSNQIITGSEDGTTLIWCTQVIDPTRDLKLKGSTSWVGCVALDASGSRL</sequence>
<feature type="repeat" description="WD" evidence="3">
    <location>
        <begin position="117"/>
        <end position="148"/>
    </location>
</feature>
<dbReference type="EMBL" id="KN670077">
    <property type="protein sequence ID" value="KHN02828.1"/>
    <property type="molecule type" value="Genomic_DNA"/>
</dbReference>
<dbReference type="PANTHER" id="PTHR44411">
    <property type="entry name" value="THO COMPLEX SUBUNIT 6 HOMOLOG"/>
    <property type="match status" value="1"/>
</dbReference>
<evidence type="ECO:0000256" key="1">
    <source>
        <dbReference type="ARBA" id="ARBA00009728"/>
    </source>
</evidence>
<reference evidence="4" key="1">
    <citation type="submission" date="2014-07" db="EMBL/GenBank/DDBJ databases">
        <title>Identification of a novel salt tolerance gene in wild soybean by whole-genome sequencing.</title>
        <authorList>
            <person name="Lam H.-M."/>
            <person name="Qi X."/>
            <person name="Li M.-W."/>
            <person name="Liu X."/>
            <person name="Xie M."/>
            <person name="Ni M."/>
            <person name="Xu X."/>
        </authorList>
    </citation>
    <scope>NUCLEOTIDE SEQUENCE [LARGE SCALE GENOMIC DNA]</scope>
    <source>
        <tissue evidence="4">Root</tissue>
    </source>
</reference>
<dbReference type="SMART" id="SM00320">
    <property type="entry name" value="WD40"/>
    <property type="match status" value="1"/>
</dbReference>
<protein>
    <submittedName>
        <fullName evidence="4">WD repeat-containing protein DWA1</fullName>
    </submittedName>
</protein>
<dbReference type="Gene3D" id="2.130.10.10">
    <property type="entry name" value="YVTN repeat-like/Quinoprotein amine dehydrogenase"/>
    <property type="match status" value="1"/>
</dbReference>
<dbReference type="SUPFAM" id="SSF50978">
    <property type="entry name" value="WD40 repeat-like"/>
    <property type="match status" value="1"/>
</dbReference>
<feature type="non-terminal residue" evidence="4">
    <location>
        <position position="1"/>
    </location>
</feature>
<keyword evidence="2 3" id="KW-0853">WD repeat</keyword>
<dbReference type="PROSITE" id="PS50294">
    <property type="entry name" value="WD_REPEATS_REGION"/>
    <property type="match status" value="1"/>
</dbReference>
<name>A0A0B2P555_GLYSO</name>
<gene>
    <name evidence="4" type="ORF">glysoja_043635</name>
</gene>
<dbReference type="InterPro" id="IPR042626">
    <property type="entry name" value="THOC6"/>
</dbReference>
<evidence type="ECO:0000313" key="4">
    <source>
        <dbReference type="EMBL" id="KHN02828.1"/>
    </source>
</evidence>
<feature type="non-terminal residue" evidence="4">
    <location>
        <position position="180"/>
    </location>
</feature>
<evidence type="ECO:0000256" key="3">
    <source>
        <dbReference type="PROSITE-ProRule" id="PRU00221"/>
    </source>
</evidence>
<dbReference type="Pfam" id="PF00400">
    <property type="entry name" value="WD40"/>
    <property type="match status" value="1"/>
</dbReference>
<dbReference type="GO" id="GO:0006406">
    <property type="term" value="P:mRNA export from nucleus"/>
    <property type="evidence" value="ECO:0007669"/>
    <property type="project" value="TreeGrafter"/>
</dbReference>